<evidence type="ECO:0000256" key="1">
    <source>
        <dbReference type="SAM" id="MobiDB-lite"/>
    </source>
</evidence>
<keyword evidence="4" id="KW-1185">Reference proteome</keyword>
<name>A0A7W7S9L5_9ACTN</name>
<sequence>MSGIDDLVERAREGVHRPGPAEAYRAAAEGALLVDIRPVGQRAREGEIPGALLIERNVLEWRLDPTGSHRIPQATGPDLAVIVVCSGGYASSLAAAALREIGLPRSTDLDGGFVAWAAAGLPTQPGGQPSYDEVELTRGDSTGEDPTDH</sequence>
<keyword evidence="3" id="KW-0808">Transferase</keyword>
<dbReference type="Gene3D" id="3.40.250.10">
    <property type="entry name" value="Rhodanese-like domain"/>
    <property type="match status" value="1"/>
</dbReference>
<proteinExistence type="predicted"/>
<dbReference type="EMBL" id="JACHJR010000001">
    <property type="protein sequence ID" value="MBB4945818.1"/>
    <property type="molecule type" value="Genomic_DNA"/>
</dbReference>
<organism evidence="3 4">
    <name type="scientific">Kitasatospora gansuensis</name>
    <dbReference type="NCBI Taxonomy" id="258050"/>
    <lineage>
        <taxon>Bacteria</taxon>
        <taxon>Bacillati</taxon>
        <taxon>Actinomycetota</taxon>
        <taxon>Actinomycetes</taxon>
        <taxon>Kitasatosporales</taxon>
        <taxon>Streptomycetaceae</taxon>
        <taxon>Kitasatospora</taxon>
    </lineage>
</organism>
<comment type="caution">
    <text evidence="3">The sequence shown here is derived from an EMBL/GenBank/DDBJ whole genome shotgun (WGS) entry which is preliminary data.</text>
</comment>
<accession>A0A7W7S9L5</accession>
<gene>
    <name evidence="3" type="ORF">F4556_001353</name>
</gene>
<dbReference type="GO" id="GO:0016740">
    <property type="term" value="F:transferase activity"/>
    <property type="evidence" value="ECO:0007669"/>
    <property type="project" value="UniProtKB-KW"/>
</dbReference>
<evidence type="ECO:0000313" key="3">
    <source>
        <dbReference type="EMBL" id="MBB4945818.1"/>
    </source>
</evidence>
<dbReference type="Proteomes" id="UP000573327">
    <property type="component" value="Unassembled WGS sequence"/>
</dbReference>
<dbReference type="SMART" id="SM00450">
    <property type="entry name" value="RHOD"/>
    <property type="match status" value="1"/>
</dbReference>
<dbReference type="AlphaFoldDB" id="A0A7W7S9L5"/>
<dbReference type="SUPFAM" id="SSF52821">
    <property type="entry name" value="Rhodanese/Cell cycle control phosphatase"/>
    <property type="match status" value="1"/>
</dbReference>
<protein>
    <submittedName>
        <fullName evidence="3">Rhodanese-related sulfurtransferase</fullName>
    </submittedName>
</protein>
<feature type="domain" description="Rhodanese" evidence="2">
    <location>
        <begin position="27"/>
        <end position="125"/>
    </location>
</feature>
<dbReference type="InterPro" id="IPR036873">
    <property type="entry name" value="Rhodanese-like_dom_sf"/>
</dbReference>
<reference evidence="3 4" key="1">
    <citation type="submission" date="2020-08" db="EMBL/GenBank/DDBJ databases">
        <title>Sequencing the genomes of 1000 actinobacteria strains.</title>
        <authorList>
            <person name="Klenk H.-P."/>
        </authorList>
    </citation>
    <scope>NUCLEOTIDE SEQUENCE [LARGE SCALE GENOMIC DNA]</scope>
    <source>
        <strain evidence="3 4">DSM 44786</strain>
    </source>
</reference>
<dbReference type="PROSITE" id="PS50206">
    <property type="entry name" value="RHODANESE_3"/>
    <property type="match status" value="1"/>
</dbReference>
<evidence type="ECO:0000313" key="4">
    <source>
        <dbReference type="Proteomes" id="UP000573327"/>
    </source>
</evidence>
<evidence type="ECO:0000259" key="2">
    <source>
        <dbReference type="PROSITE" id="PS50206"/>
    </source>
</evidence>
<feature type="region of interest" description="Disordered" evidence="1">
    <location>
        <begin position="120"/>
        <end position="149"/>
    </location>
</feature>
<dbReference type="InterPro" id="IPR001763">
    <property type="entry name" value="Rhodanese-like_dom"/>
</dbReference>
<dbReference type="Pfam" id="PF00581">
    <property type="entry name" value="Rhodanese"/>
    <property type="match status" value="1"/>
</dbReference>